<sequence length="84" mass="8992">MNESGRLRRRYPRTQLFLTGGGGDGGGTNHGASVCEPLSSGHSHCPKWSTAATVLIDGLHRSDRDPTASSLVCLAPLHPFPRLR</sequence>
<dbReference type="Proteomes" id="UP000887566">
    <property type="component" value="Unplaced"/>
</dbReference>
<accession>A0A914VG70</accession>
<dbReference type="AlphaFoldDB" id="A0A914VG70"/>
<proteinExistence type="predicted"/>
<organism evidence="1 2">
    <name type="scientific">Plectus sambesii</name>
    <dbReference type="NCBI Taxonomy" id="2011161"/>
    <lineage>
        <taxon>Eukaryota</taxon>
        <taxon>Metazoa</taxon>
        <taxon>Ecdysozoa</taxon>
        <taxon>Nematoda</taxon>
        <taxon>Chromadorea</taxon>
        <taxon>Plectida</taxon>
        <taxon>Plectina</taxon>
        <taxon>Plectoidea</taxon>
        <taxon>Plectidae</taxon>
        <taxon>Plectus</taxon>
    </lineage>
</organism>
<protein>
    <submittedName>
        <fullName evidence="2">Uncharacterized protein</fullName>
    </submittedName>
</protein>
<evidence type="ECO:0000313" key="1">
    <source>
        <dbReference type="Proteomes" id="UP000887566"/>
    </source>
</evidence>
<evidence type="ECO:0000313" key="2">
    <source>
        <dbReference type="WBParaSite" id="PSAMB.scaffold1851size27257.g15236.t1"/>
    </source>
</evidence>
<dbReference type="WBParaSite" id="PSAMB.scaffold1851size27257.g15236.t1">
    <property type="protein sequence ID" value="PSAMB.scaffold1851size27257.g15236.t1"/>
    <property type="gene ID" value="PSAMB.scaffold1851size27257.g15236"/>
</dbReference>
<keyword evidence="1" id="KW-1185">Reference proteome</keyword>
<reference evidence="2" key="1">
    <citation type="submission" date="2022-11" db="UniProtKB">
        <authorList>
            <consortium name="WormBaseParasite"/>
        </authorList>
    </citation>
    <scope>IDENTIFICATION</scope>
</reference>
<name>A0A914VG70_9BILA</name>